<feature type="compositionally biased region" description="Basic and acidic residues" evidence="1">
    <location>
        <begin position="196"/>
        <end position="209"/>
    </location>
</feature>
<dbReference type="AlphaFoldDB" id="A0A0E0LM97"/>
<accession>A0A0E0LM97</accession>
<feature type="region of interest" description="Disordered" evidence="1">
    <location>
        <begin position="1"/>
        <end position="50"/>
    </location>
</feature>
<feature type="region of interest" description="Disordered" evidence="1">
    <location>
        <begin position="190"/>
        <end position="211"/>
    </location>
</feature>
<feature type="compositionally biased region" description="Polar residues" evidence="1">
    <location>
        <begin position="27"/>
        <end position="45"/>
    </location>
</feature>
<dbReference type="Proteomes" id="UP000026962">
    <property type="component" value="Chromosome 7"/>
</dbReference>
<dbReference type="HOGENOM" id="CLU_1201497_0_0_1"/>
<proteinExistence type="predicted"/>
<feature type="compositionally biased region" description="Low complexity" evidence="1">
    <location>
        <begin position="1"/>
        <end position="12"/>
    </location>
</feature>
<dbReference type="EnsemblPlants" id="OPUNC07G17770.1">
    <property type="protein sequence ID" value="OPUNC07G17770.1"/>
    <property type="gene ID" value="OPUNC07G17770"/>
</dbReference>
<keyword evidence="3" id="KW-1185">Reference proteome</keyword>
<protein>
    <submittedName>
        <fullName evidence="2">Uncharacterized protein</fullName>
    </submittedName>
</protein>
<evidence type="ECO:0000313" key="2">
    <source>
        <dbReference type="EnsemblPlants" id="OPUNC07G17770.1"/>
    </source>
</evidence>
<reference evidence="2" key="2">
    <citation type="submission" date="2018-05" db="EMBL/GenBank/DDBJ databases">
        <title>OpunRS2 (Oryza punctata Reference Sequence Version 2).</title>
        <authorList>
            <person name="Zhang J."/>
            <person name="Kudrna D."/>
            <person name="Lee S."/>
            <person name="Talag J."/>
            <person name="Welchert J."/>
            <person name="Wing R.A."/>
        </authorList>
    </citation>
    <scope>NUCLEOTIDE SEQUENCE [LARGE SCALE GENOMIC DNA]</scope>
</reference>
<name>A0A0E0LM97_ORYPU</name>
<dbReference type="Gramene" id="OPUNC07G17770.1">
    <property type="protein sequence ID" value="OPUNC07G17770.1"/>
    <property type="gene ID" value="OPUNC07G17770"/>
</dbReference>
<reference evidence="2" key="1">
    <citation type="submission" date="2015-04" db="UniProtKB">
        <authorList>
            <consortium name="EnsemblPlants"/>
        </authorList>
    </citation>
    <scope>IDENTIFICATION</scope>
</reference>
<evidence type="ECO:0000256" key="1">
    <source>
        <dbReference type="SAM" id="MobiDB-lite"/>
    </source>
</evidence>
<evidence type="ECO:0000313" key="3">
    <source>
        <dbReference type="Proteomes" id="UP000026962"/>
    </source>
</evidence>
<sequence>MDSVSSPSSPLASDHRAREGTHDRSGRSTVTTVDENSPHMFSTAKTRSKDDDYILHLPAENIDEYSSDDFEDDPTIKVNVQPFAYPPEIKEMKVSKLSKHKRQDGSRLIKTVTGIPPVPVEETKHVHYFHDTKPKNGFDCIKRKPGDTTTADLMGGRAEEIRSNDTGDGRRGEAADSTWRSSLPIFGEGRAGCGRSDAEEKGLRRETGRRGRGRIRASLMAKKSKLLCILD</sequence>
<organism evidence="2">
    <name type="scientific">Oryza punctata</name>
    <name type="common">Red rice</name>
    <dbReference type="NCBI Taxonomy" id="4537"/>
    <lineage>
        <taxon>Eukaryota</taxon>
        <taxon>Viridiplantae</taxon>
        <taxon>Streptophyta</taxon>
        <taxon>Embryophyta</taxon>
        <taxon>Tracheophyta</taxon>
        <taxon>Spermatophyta</taxon>
        <taxon>Magnoliopsida</taxon>
        <taxon>Liliopsida</taxon>
        <taxon>Poales</taxon>
        <taxon>Poaceae</taxon>
        <taxon>BOP clade</taxon>
        <taxon>Oryzoideae</taxon>
        <taxon>Oryzeae</taxon>
        <taxon>Oryzinae</taxon>
        <taxon>Oryza</taxon>
    </lineage>
</organism>
<feature type="compositionally biased region" description="Basic and acidic residues" evidence="1">
    <location>
        <begin position="13"/>
        <end position="26"/>
    </location>
</feature>